<dbReference type="OrthoDB" id="9781005at2"/>
<dbReference type="Proteomes" id="UP000214666">
    <property type="component" value="Chromosome"/>
</dbReference>
<protein>
    <recommendedName>
        <fullName evidence="1">Integrase catalytic domain-containing protein</fullName>
    </recommendedName>
</protein>
<evidence type="ECO:0000313" key="3">
    <source>
        <dbReference type="Proteomes" id="UP000214666"/>
    </source>
</evidence>
<dbReference type="InterPro" id="IPR001584">
    <property type="entry name" value="Integrase_cat-core"/>
</dbReference>
<feature type="domain" description="Integrase catalytic" evidence="1">
    <location>
        <begin position="30"/>
        <end position="63"/>
    </location>
</feature>
<organism evidence="2 3">
    <name type="scientific">Paenibacillus kribbensis</name>
    <dbReference type="NCBI Taxonomy" id="172713"/>
    <lineage>
        <taxon>Bacteria</taxon>
        <taxon>Bacillati</taxon>
        <taxon>Bacillota</taxon>
        <taxon>Bacilli</taxon>
        <taxon>Bacillales</taxon>
        <taxon>Paenibacillaceae</taxon>
        <taxon>Paenibacillus</taxon>
    </lineage>
</organism>
<accession>A0A222WKF8</accession>
<dbReference type="EMBL" id="CP020028">
    <property type="protein sequence ID" value="ASR46625.1"/>
    <property type="molecule type" value="Genomic_DNA"/>
</dbReference>
<dbReference type="GO" id="GO:0015074">
    <property type="term" value="P:DNA integration"/>
    <property type="evidence" value="ECO:0007669"/>
    <property type="project" value="InterPro"/>
</dbReference>
<keyword evidence="3" id="KW-1185">Reference proteome</keyword>
<sequence>MRHVMMSIYEKVERIFGYRQLTLHLRSQTRKTINIEAYIHFYSNERLQAKLNGLSPMEYRTKTV</sequence>
<dbReference type="AlphaFoldDB" id="A0A222WKF8"/>
<dbReference type="KEGG" id="pkb:B4V02_08025"/>
<name>A0A222WKF8_9BACL</name>
<proteinExistence type="predicted"/>
<evidence type="ECO:0000259" key="1">
    <source>
        <dbReference type="Pfam" id="PF13333"/>
    </source>
</evidence>
<gene>
    <name evidence="2" type="ORF">B4V02_08025</name>
</gene>
<evidence type="ECO:0000313" key="2">
    <source>
        <dbReference type="EMBL" id="ASR46625.1"/>
    </source>
</evidence>
<dbReference type="Pfam" id="PF13333">
    <property type="entry name" value="rve_2"/>
    <property type="match status" value="1"/>
</dbReference>
<reference evidence="2 3" key="1">
    <citation type="submission" date="2017-03" db="EMBL/GenBank/DDBJ databases">
        <title>Complete genome sequence of Paenibacillus Kribbensis producing bioflocculants.</title>
        <authorList>
            <person name="Lee H.-G."/>
            <person name="Oh H.-M."/>
        </authorList>
    </citation>
    <scope>NUCLEOTIDE SEQUENCE [LARGE SCALE GENOMIC DNA]</scope>
    <source>
        <strain evidence="2 3">AM49</strain>
    </source>
</reference>